<comment type="catalytic activity">
    <reaction evidence="12">
        <text>D-fructose + ATP = D-fructose 6-phosphate + ADP + H(+)</text>
        <dbReference type="Rhea" id="RHEA:16125"/>
        <dbReference type="ChEBI" id="CHEBI:15378"/>
        <dbReference type="ChEBI" id="CHEBI:30616"/>
        <dbReference type="ChEBI" id="CHEBI:37721"/>
        <dbReference type="ChEBI" id="CHEBI:61527"/>
        <dbReference type="ChEBI" id="CHEBI:456216"/>
        <dbReference type="EC" id="2.7.1.4"/>
    </reaction>
</comment>
<name>A0A6B0YP01_9CHLR</name>
<evidence type="ECO:0000256" key="12">
    <source>
        <dbReference type="ARBA" id="ARBA00048451"/>
    </source>
</evidence>
<comment type="caution">
    <text evidence="13">The sequence shown here is derived from an EMBL/GenBank/DDBJ whole genome shotgun (WGS) entry which is preliminary data.</text>
</comment>
<evidence type="ECO:0000256" key="6">
    <source>
        <dbReference type="ARBA" id="ARBA00022777"/>
    </source>
</evidence>
<dbReference type="CDD" id="cd24067">
    <property type="entry name" value="ASKHA_NBD_ROK_BsFRK-like"/>
    <property type="match status" value="1"/>
</dbReference>
<comment type="cofactor">
    <cofactor evidence="1">
        <name>Mg(2+)</name>
        <dbReference type="ChEBI" id="CHEBI:18420"/>
    </cofactor>
</comment>
<evidence type="ECO:0000256" key="11">
    <source>
        <dbReference type="ARBA" id="ARBA00038887"/>
    </source>
</evidence>
<accession>A0A6B0YP01</accession>
<dbReference type="Pfam" id="PF00480">
    <property type="entry name" value="ROK"/>
    <property type="match status" value="1"/>
</dbReference>
<dbReference type="InterPro" id="IPR051804">
    <property type="entry name" value="Carb_Metab_Reg_Kinase/Isom"/>
</dbReference>
<protein>
    <recommendedName>
        <fullName evidence="11">fructokinase</fullName>
        <ecNumber evidence="11">2.7.1.4</ecNumber>
    </recommendedName>
</protein>
<keyword evidence="5" id="KW-0547">Nucleotide-binding</keyword>
<dbReference type="GO" id="GO:0046872">
    <property type="term" value="F:metal ion binding"/>
    <property type="evidence" value="ECO:0007669"/>
    <property type="project" value="UniProtKB-KW"/>
</dbReference>
<dbReference type="GO" id="GO:0008865">
    <property type="term" value="F:fructokinase activity"/>
    <property type="evidence" value="ECO:0007669"/>
    <property type="project" value="UniProtKB-EC"/>
</dbReference>
<proteinExistence type="inferred from homology"/>
<dbReference type="FunFam" id="3.30.420.40:FF:000153">
    <property type="entry name" value="Putative fructokinase"/>
    <property type="match status" value="1"/>
</dbReference>
<keyword evidence="9" id="KW-0460">Magnesium</keyword>
<reference evidence="13" key="1">
    <citation type="submission" date="2019-09" db="EMBL/GenBank/DDBJ databases">
        <title>Characterisation of the sponge microbiome using genome-centric metagenomics.</title>
        <authorList>
            <person name="Engelberts J.P."/>
            <person name="Robbins S.J."/>
            <person name="De Goeij J.M."/>
            <person name="Aranda M."/>
            <person name="Bell S.C."/>
            <person name="Webster N.S."/>
        </authorList>
    </citation>
    <scope>NUCLEOTIDE SEQUENCE</scope>
    <source>
        <strain evidence="13">SB0664_bin_27</strain>
    </source>
</reference>
<evidence type="ECO:0000256" key="1">
    <source>
        <dbReference type="ARBA" id="ARBA00001946"/>
    </source>
</evidence>
<dbReference type="SUPFAM" id="SSF53067">
    <property type="entry name" value="Actin-like ATPase domain"/>
    <property type="match status" value="1"/>
</dbReference>
<keyword evidence="6" id="KW-0418">Kinase</keyword>
<dbReference type="Gene3D" id="3.30.420.40">
    <property type="match status" value="2"/>
</dbReference>
<keyword evidence="3" id="KW-0808">Transferase</keyword>
<evidence type="ECO:0000256" key="4">
    <source>
        <dbReference type="ARBA" id="ARBA00022723"/>
    </source>
</evidence>
<evidence type="ECO:0000313" key="13">
    <source>
        <dbReference type="EMBL" id="MXY92776.1"/>
    </source>
</evidence>
<gene>
    <name evidence="13" type="ORF">F4Y42_04915</name>
</gene>
<dbReference type="GO" id="GO:0005524">
    <property type="term" value="F:ATP binding"/>
    <property type="evidence" value="ECO:0007669"/>
    <property type="project" value="UniProtKB-KW"/>
</dbReference>
<dbReference type="AlphaFoldDB" id="A0A6B0YP01"/>
<dbReference type="PANTHER" id="PTHR42742:SF3">
    <property type="entry name" value="FRUCTOKINASE"/>
    <property type="match status" value="1"/>
</dbReference>
<keyword evidence="10" id="KW-0119">Carbohydrate metabolism</keyword>
<dbReference type="FunFam" id="3.30.420.40:FF:000136">
    <property type="entry name" value="Putative fructokinase"/>
    <property type="match status" value="1"/>
</dbReference>
<dbReference type="PANTHER" id="PTHR42742">
    <property type="entry name" value="TRANSCRIPTIONAL REPRESSOR MPRA"/>
    <property type="match status" value="1"/>
</dbReference>
<evidence type="ECO:0000256" key="8">
    <source>
        <dbReference type="ARBA" id="ARBA00022840"/>
    </source>
</evidence>
<comment type="similarity">
    <text evidence="2">Belongs to the ROK (NagC/XylR) family.</text>
</comment>
<dbReference type="EMBL" id="VXRG01000041">
    <property type="protein sequence ID" value="MXY92776.1"/>
    <property type="molecule type" value="Genomic_DNA"/>
</dbReference>
<keyword evidence="4" id="KW-0479">Metal-binding</keyword>
<evidence type="ECO:0000256" key="7">
    <source>
        <dbReference type="ARBA" id="ARBA00022833"/>
    </source>
</evidence>
<evidence type="ECO:0000256" key="2">
    <source>
        <dbReference type="ARBA" id="ARBA00006479"/>
    </source>
</evidence>
<sequence length="302" mass="31894">MSTVFGGIEAGGTKFVCAVGTGPDDVRAEIRLPTESPEITLGKVIDFFRAQQEQHEIAAIGVASFGPVDPDPNSATFGYITNTPKPGWANTPVAATLEEAFGVPIGFDTDVNVAALGEHSWGAARGLDTFVYLTIGTGIGGGGMVDGKLMHGLIHPEMGHIAIPHNWERDPYSGTCPFHGDCWEGLANGPALEERWGQPGEQLPPGHEAWALEAHYIALGVTSIMMIMSPQLVVLGGGVMEQEHIFPLIHQEVKSQLNGYIQSPTVLDGVDSYIVPPALGGRSGVLGAIALAQRALKDAEQN</sequence>
<evidence type="ECO:0000256" key="9">
    <source>
        <dbReference type="ARBA" id="ARBA00022842"/>
    </source>
</evidence>
<dbReference type="InterPro" id="IPR000600">
    <property type="entry name" value="ROK"/>
</dbReference>
<evidence type="ECO:0000256" key="5">
    <source>
        <dbReference type="ARBA" id="ARBA00022741"/>
    </source>
</evidence>
<dbReference type="InterPro" id="IPR043129">
    <property type="entry name" value="ATPase_NBD"/>
</dbReference>
<evidence type="ECO:0000256" key="10">
    <source>
        <dbReference type="ARBA" id="ARBA00023277"/>
    </source>
</evidence>
<evidence type="ECO:0000256" key="3">
    <source>
        <dbReference type="ARBA" id="ARBA00022679"/>
    </source>
</evidence>
<dbReference type="EC" id="2.7.1.4" evidence="11"/>
<keyword evidence="7" id="KW-0862">Zinc</keyword>
<keyword evidence="8" id="KW-0067">ATP-binding</keyword>
<organism evidence="13">
    <name type="scientific">Caldilineaceae bacterium SB0664_bin_27</name>
    <dbReference type="NCBI Taxonomy" id="2605260"/>
    <lineage>
        <taxon>Bacteria</taxon>
        <taxon>Bacillati</taxon>
        <taxon>Chloroflexota</taxon>
        <taxon>Caldilineae</taxon>
        <taxon>Caldilineales</taxon>
        <taxon>Caldilineaceae</taxon>
    </lineage>
</organism>